<dbReference type="Proteomes" id="UP000004810">
    <property type="component" value="Unassembled WGS sequence"/>
</dbReference>
<gene>
    <name evidence="2" type="ORF">WUBG_07437</name>
</gene>
<reference evidence="3" key="1">
    <citation type="submission" date="2012-08" db="EMBL/GenBank/DDBJ databases">
        <title>The Genome Sequence of Wuchereria bancrofti.</title>
        <authorList>
            <person name="Nutman T.B."/>
            <person name="Fink D.L."/>
            <person name="Russ C."/>
            <person name="Young S."/>
            <person name="Zeng Q."/>
            <person name="Koehrsen M."/>
            <person name="Alvarado L."/>
            <person name="Berlin A."/>
            <person name="Chapman S.B."/>
            <person name="Chen Z."/>
            <person name="Freedman E."/>
            <person name="Gellesch M."/>
            <person name="Goldberg J."/>
            <person name="Griggs A."/>
            <person name="Gujja S."/>
            <person name="Heilman E.R."/>
            <person name="Heiman D."/>
            <person name="Hepburn T."/>
            <person name="Howarth C."/>
            <person name="Jen D."/>
            <person name="Larson L."/>
            <person name="Lewis B."/>
            <person name="Mehta T."/>
            <person name="Park D."/>
            <person name="Pearson M."/>
            <person name="Roberts A."/>
            <person name="Saif S."/>
            <person name="Shea T."/>
            <person name="Shenoy N."/>
            <person name="Sisk P."/>
            <person name="Stolte C."/>
            <person name="Sykes S."/>
            <person name="Walk T."/>
            <person name="White J."/>
            <person name="Yandava C."/>
            <person name="Haas B."/>
            <person name="Henn M.R."/>
            <person name="Nusbaum C."/>
            <person name="Birren B."/>
        </authorList>
    </citation>
    <scope>NUCLEOTIDE SEQUENCE [LARGE SCALE GENOMIC DNA]</scope>
    <source>
        <strain evidence="3">NA</strain>
    </source>
</reference>
<name>J9EHN5_WUCBA</name>
<evidence type="ECO:0000313" key="2">
    <source>
        <dbReference type="EMBL" id="EJW81653.1"/>
    </source>
</evidence>
<organism evidence="2 3">
    <name type="scientific">Wuchereria bancrofti</name>
    <dbReference type="NCBI Taxonomy" id="6293"/>
    <lineage>
        <taxon>Eukaryota</taxon>
        <taxon>Metazoa</taxon>
        <taxon>Ecdysozoa</taxon>
        <taxon>Nematoda</taxon>
        <taxon>Chromadorea</taxon>
        <taxon>Rhabditida</taxon>
        <taxon>Spirurina</taxon>
        <taxon>Spiruromorpha</taxon>
        <taxon>Filarioidea</taxon>
        <taxon>Onchocercidae</taxon>
        <taxon>Wuchereria</taxon>
    </lineage>
</organism>
<sequence length="179" mass="19669">NSSFFQRIEVPSPLRCAERCIDNIEHCKAAVFIPEENKNKGFCQLYGANSNSSDSGISLDISFNSISTVFEVLDQCPVTNGYTSSGSELVEAIKLELKQKLESWTDPPQTFQLSKSGGLTRKRTSGPVRPVIDGLISMDQGAFNPSSSPYTNKLLPRANHYPSSLLKNSNTSNNYSPKQ</sequence>
<feature type="non-terminal residue" evidence="2">
    <location>
        <position position="1"/>
    </location>
</feature>
<feature type="domain" description="Apple" evidence="1">
    <location>
        <begin position="7"/>
        <end position="54"/>
    </location>
</feature>
<dbReference type="Pfam" id="PF00024">
    <property type="entry name" value="PAN_1"/>
    <property type="match status" value="1"/>
</dbReference>
<dbReference type="AlphaFoldDB" id="J9EHN5"/>
<dbReference type="SUPFAM" id="SSF57414">
    <property type="entry name" value="Hairpin loop containing domain-like"/>
    <property type="match status" value="1"/>
</dbReference>
<proteinExistence type="predicted"/>
<comment type="caution">
    <text evidence="2">The sequence shown here is derived from an EMBL/GenBank/DDBJ whole genome shotgun (WGS) entry which is preliminary data.</text>
</comment>
<feature type="non-terminal residue" evidence="2">
    <location>
        <position position="179"/>
    </location>
</feature>
<evidence type="ECO:0000313" key="3">
    <source>
        <dbReference type="Proteomes" id="UP000004810"/>
    </source>
</evidence>
<protein>
    <recommendedName>
        <fullName evidence="1">Apple domain-containing protein</fullName>
    </recommendedName>
</protein>
<accession>J9EHN5</accession>
<dbReference type="EMBL" id="ADBV01003472">
    <property type="protein sequence ID" value="EJW81653.1"/>
    <property type="molecule type" value="Genomic_DNA"/>
</dbReference>
<dbReference type="InterPro" id="IPR003609">
    <property type="entry name" value="Pan_app"/>
</dbReference>
<evidence type="ECO:0000259" key="1">
    <source>
        <dbReference type="Pfam" id="PF00024"/>
    </source>
</evidence>